<feature type="transmembrane region" description="Helical" evidence="2">
    <location>
        <begin position="55"/>
        <end position="73"/>
    </location>
</feature>
<evidence type="ECO:0000256" key="1">
    <source>
        <dbReference type="SAM" id="MobiDB-lite"/>
    </source>
</evidence>
<keyword evidence="2" id="KW-0812">Transmembrane</keyword>
<evidence type="ECO:0000313" key="4">
    <source>
        <dbReference type="Proteomes" id="UP001499984"/>
    </source>
</evidence>
<keyword evidence="2" id="KW-1133">Transmembrane helix</keyword>
<reference evidence="4" key="1">
    <citation type="journal article" date="2019" name="Int. J. Syst. Evol. Microbiol.">
        <title>The Global Catalogue of Microorganisms (GCM) 10K type strain sequencing project: providing services to taxonomists for standard genome sequencing and annotation.</title>
        <authorList>
            <consortium name="The Broad Institute Genomics Platform"/>
            <consortium name="The Broad Institute Genome Sequencing Center for Infectious Disease"/>
            <person name="Wu L."/>
            <person name="Ma J."/>
        </authorList>
    </citation>
    <scope>NUCLEOTIDE SEQUENCE [LARGE SCALE GENOMIC DNA]</scope>
    <source>
        <strain evidence="4">JCM 16925</strain>
    </source>
</reference>
<dbReference type="EMBL" id="BAAAZY010000013">
    <property type="protein sequence ID" value="GAA4071860.1"/>
    <property type="molecule type" value="Genomic_DNA"/>
</dbReference>
<accession>A0ABP7VQ25</accession>
<organism evidence="3 4">
    <name type="scientific">Streptomyces shaanxiensis</name>
    <dbReference type="NCBI Taxonomy" id="653357"/>
    <lineage>
        <taxon>Bacteria</taxon>
        <taxon>Bacillati</taxon>
        <taxon>Actinomycetota</taxon>
        <taxon>Actinomycetes</taxon>
        <taxon>Kitasatosporales</taxon>
        <taxon>Streptomycetaceae</taxon>
        <taxon>Streptomyces</taxon>
    </lineage>
</organism>
<keyword evidence="2" id="KW-0472">Membrane</keyword>
<sequence>MDRDVTKAWWVGLVTSLAVAVLASAALSLLTSILLMGLPHGWETATSWADIRLRFSWIAGVLVPVAVGTYLMIRLSHRGRTPTQGTDRPRPTPGADRPRPSPRGGRHR</sequence>
<evidence type="ECO:0000256" key="2">
    <source>
        <dbReference type="SAM" id="Phobius"/>
    </source>
</evidence>
<evidence type="ECO:0000313" key="3">
    <source>
        <dbReference type="EMBL" id="GAA4071860.1"/>
    </source>
</evidence>
<name>A0ABP7VQ25_9ACTN</name>
<feature type="region of interest" description="Disordered" evidence="1">
    <location>
        <begin position="78"/>
        <end position="108"/>
    </location>
</feature>
<keyword evidence="4" id="KW-1185">Reference proteome</keyword>
<comment type="caution">
    <text evidence="3">The sequence shown here is derived from an EMBL/GenBank/DDBJ whole genome shotgun (WGS) entry which is preliminary data.</text>
</comment>
<protein>
    <submittedName>
        <fullName evidence="3">Uncharacterized protein</fullName>
    </submittedName>
</protein>
<feature type="transmembrane region" description="Helical" evidence="2">
    <location>
        <begin position="9"/>
        <end position="35"/>
    </location>
</feature>
<gene>
    <name evidence="3" type="ORF">GCM10022233_55950</name>
</gene>
<proteinExistence type="predicted"/>
<dbReference type="Proteomes" id="UP001499984">
    <property type="component" value="Unassembled WGS sequence"/>
</dbReference>